<keyword evidence="3" id="KW-0472">Membrane</keyword>
<feature type="compositionally biased region" description="Low complexity" evidence="5">
    <location>
        <begin position="162"/>
        <end position="181"/>
    </location>
</feature>
<protein>
    <submittedName>
        <fullName evidence="6">Uncharacterized protein</fullName>
    </submittedName>
</protein>
<evidence type="ECO:0000313" key="6">
    <source>
        <dbReference type="EnsemblMetazoa" id="ADIR010916-PA"/>
    </source>
</evidence>
<keyword evidence="4" id="KW-0458">Lysosome</keyword>
<comment type="subcellular location">
    <subcellularLocation>
        <location evidence="1">Lysosome membrane</location>
    </subcellularLocation>
</comment>
<reference evidence="7" key="1">
    <citation type="submission" date="2013-03" db="EMBL/GenBank/DDBJ databases">
        <title>The Genome Sequence of Anopheles dirus WRAIR2.</title>
        <authorList>
            <consortium name="The Broad Institute Genomics Platform"/>
            <person name="Neafsey D.E."/>
            <person name="Walton C."/>
            <person name="Walker B."/>
            <person name="Young S.K."/>
            <person name="Zeng Q."/>
            <person name="Gargeya S."/>
            <person name="Fitzgerald M."/>
            <person name="Haas B."/>
            <person name="Abouelleil A."/>
            <person name="Allen A.W."/>
            <person name="Alvarado L."/>
            <person name="Arachchi H.M."/>
            <person name="Berlin A.M."/>
            <person name="Chapman S.B."/>
            <person name="Gainer-Dewar J."/>
            <person name="Goldberg J."/>
            <person name="Griggs A."/>
            <person name="Gujja S."/>
            <person name="Hansen M."/>
            <person name="Howarth C."/>
            <person name="Imamovic A."/>
            <person name="Ireland A."/>
            <person name="Larimer J."/>
            <person name="McCowan C."/>
            <person name="Murphy C."/>
            <person name="Pearson M."/>
            <person name="Poon T.W."/>
            <person name="Priest M."/>
            <person name="Roberts A."/>
            <person name="Saif S."/>
            <person name="Shea T."/>
            <person name="Sisk P."/>
            <person name="Sykes S."/>
            <person name="Wortman J."/>
            <person name="Nusbaum C."/>
            <person name="Birren B."/>
        </authorList>
    </citation>
    <scope>NUCLEOTIDE SEQUENCE [LARGE SCALE GENOMIC DNA]</scope>
    <source>
        <strain evidence="7">WRAIR2</strain>
    </source>
</reference>
<evidence type="ECO:0000256" key="1">
    <source>
        <dbReference type="ARBA" id="ARBA00004656"/>
    </source>
</evidence>
<dbReference type="STRING" id="7168.A0A182NTC6"/>
<dbReference type="AlphaFoldDB" id="A0A182NTC6"/>
<name>A0A182NTC6_9DIPT</name>
<evidence type="ECO:0000256" key="2">
    <source>
        <dbReference type="ARBA" id="ARBA00010463"/>
    </source>
</evidence>
<dbReference type="GO" id="GO:0005765">
    <property type="term" value="C:lysosomal membrane"/>
    <property type="evidence" value="ECO:0007669"/>
    <property type="project" value="UniProtKB-SubCell"/>
</dbReference>
<dbReference type="PANTHER" id="PTHR21146">
    <property type="entry name" value="MEF2B PROTEIN"/>
    <property type="match status" value="1"/>
</dbReference>
<evidence type="ECO:0000256" key="4">
    <source>
        <dbReference type="ARBA" id="ARBA00023228"/>
    </source>
</evidence>
<proteinExistence type="inferred from homology"/>
<dbReference type="VEuPathDB" id="VectorBase:ADIR010916"/>
<keyword evidence="7" id="KW-1185">Reference proteome</keyword>
<dbReference type="Pfam" id="PF10167">
    <property type="entry name" value="BORCS8"/>
    <property type="match status" value="1"/>
</dbReference>
<evidence type="ECO:0000256" key="5">
    <source>
        <dbReference type="SAM" id="MobiDB-lite"/>
    </source>
</evidence>
<comment type="similarity">
    <text evidence="2">Belongs to the BORCS8 family.</text>
</comment>
<accession>A0A182NTC6</accession>
<dbReference type="EnsemblMetazoa" id="ADIR010916-RA">
    <property type="protein sequence ID" value="ADIR010916-PA"/>
    <property type="gene ID" value="ADIR010916"/>
</dbReference>
<evidence type="ECO:0000256" key="3">
    <source>
        <dbReference type="ARBA" id="ARBA00023136"/>
    </source>
</evidence>
<dbReference type="Proteomes" id="UP000075884">
    <property type="component" value="Unassembled WGS sequence"/>
</dbReference>
<feature type="region of interest" description="Disordered" evidence="5">
    <location>
        <begin position="160"/>
        <end position="194"/>
    </location>
</feature>
<dbReference type="GO" id="GO:0099078">
    <property type="term" value="C:BORC complex"/>
    <property type="evidence" value="ECO:0007669"/>
    <property type="project" value="TreeGrafter"/>
</dbReference>
<dbReference type="InterPro" id="IPR019320">
    <property type="entry name" value="BORCS8"/>
</dbReference>
<evidence type="ECO:0000313" key="7">
    <source>
        <dbReference type="Proteomes" id="UP000075884"/>
    </source>
</evidence>
<dbReference type="PANTHER" id="PTHR21146:SF0">
    <property type="entry name" value="BLOC-1-RELATED COMPLEX SUBUNIT 8"/>
    <property type="match status" value="1"/>
</dbReference>
<organism evidence="6 7">
    <name type="scientific">Anopheles dirus</name>
    <dbReference type="NCBI Taxonomy" id="7168"/>
    <lineage>
        <taxon>Eukaryota</taxon>
        <taxon>Metazoa</taxon>
        <taxon>Ecdysozoa</taxon>
        <taxon>Arthropoda</taxon>
        <taxon>Hexapoda</taxon>
        <taxon>Insecta</taxon>
        <taxon>Pterygota</taxon>
        <taxon>Neoptera</taxon>
        <taxon>Endopterygota</taxon>
        <taxon>Diptera</taxon>
        <taxon>Nematocera</taxon>
        <taxon>Culicoidea</taxon>
        <taxon>Culicidae</taxon>
        <taxon>Anophelinae</taxon>
        <taxon>Anopheles</taxon>
    </lineage>
</organism>
<reference evidence="6" key="2">
    <citation type="submission" date="2020-05" db="UniProtKB">
        <authorList>
            <consortium name="EnsemblMetazoa"/>
        </authorList>
    </citation>
    <scope>IDENTIFICATION</scope>
    <source>
        <strain evidence="6">WRAIR2</strain>
    </source>
</reference>
<sequence>MNQKVSQVNDPELQAKVKKTTEKISENMHIIANEPSLAFYRIQEHVRKVIPLIVDRRAEVAQLQQDLQGKCYDMEYAIGAVKDIEAADTSLKNVQELLKNAIFLKQQLKYVESRRPKRDTNSSVYKRLSAHITLDLPDLTDLSGVVRETTNRVEHMMSQARNSNSNINNNPSGSTNSTTATGPVELQRSYTTLH</sequence>